<dbReference type="PANTHER" id="PTHR36922:SF1">
    <property type="entry name" value="DUF1993 DOMAIN-CONTAINING PROTEIN"/>
    <property type="match status" value="1"/>
</dbReference>
<dbReference type="InterPro" id="IPR034660">
    <property type="entry name" value="DinB/YfiT-like"/>
</dbReference>
<name>A0A4U0Q8C4_9NEIS</name>
<keyword evidence="2" id="KW-1185">Reference proteome</keyword>
<accession>A0A4U0Q8C4</accession>
<reference evidence="1 2" key="1">
    <citation type="submission" date="2019-04" db="EMBL/GenBank/DDBJ databases">
        <title>Chitiniphilus eburnea sp. nov., a novel chitinolytic bacterium isolated from aquaculture sludge.</title>
        <authorList>
            <person name="Sheng M."/>
        </authorList>
    </citation>
    <scope>NUCLEOTIDE SEQUENCE [LARGE SCALE GENOMIC DNA]</scope>
    <source>
        <strain evidence="1 2">HX-2-15</strain>
    </source>
</reference>
<dbReference type="SUPFAM" id="SSF109854">
    <property type="entry name" value="DinB/YfiT-like putative metalloenzymes"/>
    <property type="match status" value="1"/>
</dbReference>
<proteinExistence type="predicted"/>
<dbReference type="EMBL" id="SUMF01000002">
    <property type="protein sequence ID" value="TJZ77517.1"/>
    <property type="molecule type" value="Genomic_DNA"/>
</dbReference>
<comment type="caution">
    <text evidence="1">The sequence shown here is derived from an EMBL/GenBank/DDBJ whole genome shotgun (WGS) entry which is preliminary data.</text>
</comment>
<evidence type="ECO:0000313" key="1">
    <source>
        <dbReference type="EMBL" id="TJZ77517.1"/>
    </source>
</evidence>
<dbReference type="OrthoDB" id="338237at2"/>
<evidence type="ECO:0000313" key="2">
    <source>
        <dbReference type="Proteomes" id="UP000310016"/>
    </source>
</evidence>
<dbReference type="PANTHER" id="PTHR36922">
    <property type="entry name" value="BLL2446 PROTEIN"/>
    <property type="match status" value="1"/>
</dbReference>
<sequence>MSLSYYQVSVPAFIRMLGNLSVLLDKAAAFCADRGIEESVLLNSRLAPDMFPLVKQVQIATDQAKGVGARLAGLDALKLPDSETRIDELKERIATVVAYLNTIAPTSLDDAASKAVTLPWMPDHPMPGDFYLLHFVLPNVYFHVTTAYDILRHNGVTLGKADYIGAIERA</sequence>
<dbReference type="RefSeq" id="WP_136771992.1">
    <property type="nucleotide sequence ID" value="NZ_CP156074.1"/>
</dbReference>
<dbReference type="Gene3D" id="1.20.120.450">
    <property type="entry name" value="dinb family like domain"/>
    <property type="match status" value="1"/>
</dbReference>
<gene>
    <name evidence="1" type="ORF">FAZ21_04065</name>
</gene>
<protein>
    <submittedName>
        <fullName evidence="1">DUF1993 domain-containing protein</fullName>
    </submittedName>
</protein>
<organism evidence="1 2">
    <name type="scientific">Chitiniphilus eburneus</name>
    <dbReference type="NCBI Taxonomy" id="2571148"/>
    <lineage>
        <taxon>Bacteria</taxon>
        <taxon>Pseudomonadati</taxon>
        <taxon>Pseudomonadota</taxon>
        <taxon>Betaproteobacteria</taxon>
        <taxon>Neisseriales</taxon>
        <taxon>Chitinibacteraceae</taxon>
        <taxon>Chitiniphilus</taxon>
    </lineage>
</organism>
<dbReference type="Pfam" id="PF09351">
    <property type="entry name" value="DUF1993"/>
    <property type="match status" value="1"/>
</dbReference>
<dbReference type="InterPro" id="IPR018531">
    <property type="entry name" value="DUF1993"/>
</dbReference>
<dbReference type="Proteomes" id="UP000310016">
    <property type="component" value="Unassembled WGS sequence"/>
</dbReference>
<dbReference type="AlphaFoldDB" id="A0A4U0Q8C4"/>